<dbReference type="GO" id="GO:0008381">
    <property type="term" value="F:mechanosensitive monoatomic ion channel activity"/>
    <property type="evidence" value="ECO:0007669"/>
    <property type="project" value="InterPro"/>
</dbReference>
<dbReference type="FunFam" id="2.30.30.60:FF:000001">
    <property type="entry name" value="MscS Mechanosensitive ion channel"/>
    <property type="match status" value="1"/>
</dbReference>
<evidence type="ECO:0000256" key="3">
    <source>
        <dbReference type="ARBA" id="ARBA00022475"/>
    </source>
</evidence>
<feature type="domain" description="Mechanosensitive ion channel MscS C-terminal" evidence="10">
    <location>
        <begin position="227"/>
        <end position="312"/>
    </location>
</feature>
<dbReference type="RefSeq" id="WP_147260542.1">
    <property type="nucleotide sequence ID" value="NZ_VIWU01000001.1"/>
</dbReference>
<dbReference type="SUPFAM" id="SSF50182">
    <property type="entry name" value="Sm-like ribonucleoproteins"/>
    <property type="match status" value="1"/>
</dbReference>
<evidence type="ECO:0000259" key="10">
    <source>
        <dbReference type="Pfam" id="PF21082"/>
    </source>
</evidence>
<keyword evidence="4 8" id="KW-0812">Transmembrane</keyword>
<dbReference type="InterPro" id="IPR049278">
    <property type="entry name" value="MS_channel_C"/>
</dbReference>
<evidence type="ECO:0000256" key="1">
    <source>
        <dbReference type="ARBA" id="ARBA00004651"/>
    </source>
</evidence>
<dbReference type="PANTHER" id="PTHR30460">
    <property type="entry name" value="MODERATE CONDUCTANCE MECHANOSENSITIVE CHANNEL YBIO"/>
    <property type="match status" value="1"/>
</dbReference>
<evidence type="ECO:0000259" key="9">
    <source>
        <dbReference type="Pfam" id="PF00924"/>
    </source>
</evidence>
<comment type="caution">
    <text evidence="12">The sequence shown here is derived from an EMBL/GenBank/DDBJ whole genome shotgun (WGS) entry which is preliminary data.</text>
</comment>
<feature type="transmembrane region" description="Helical" evidence="8">
    <location>
        <begin position="138"/>
        <end position="157"/>
    </location>
</feature>
<feature type="domain" description="Mechanosensitive ion channel MscS" evidence="9">
    <location>
        <begin position="156"/>
        <end position="213"/>
    </location>
</feature>
<dbReference type="AlphaFoldDB" id="A0A561T4Z3"/>
<dbReference type="OrthoDB" id="4638917at2"/>
<evidence type="ECO:0000313" key="12">
    <source>
        <dbReference type="EMBL" id="TWF82169.1"/>
    </source>
</evidence>
<dbReference type="Proteomes" id="UP000321261">
    <property type="component" value="Unassembled WGS sequence"/>
</dbReference>
<feature type="transmembrane region" description="Helical" evidence="8">
    <location>
        <begin position="38"/>
        <end position="59"/>
    </location>
</feature>
<feature type="region of interest" description="Disordered" evidence="7">
    <location>
        <begin position="324"/>
        <end position="343"/>
    </location>
</feature>
<evidence type="ECO:0000256" key="4">
    <source>
        <dbReference type="ARBA" id="ARBA00022692"/>
    </source>
</evidence>
<keyword evidence="6 8" id="KW-0472">Membrane</keyword>
<dbReference type="InterPro" id="IPR049142">
    <property type="entry name" value="MS_channel_1st"/>
</dbReference>
<dbReference type="InterPro" id="IPR023408">
    <property type="entry name" value="MscS_beta-dom_sf"/>
</dbReference>
<evidence type="ECO:0000256" key="6">
    <source>
        <dbReference type="ARBA" id="ARBA00023136"/>
    </source>
</evidence>
<evidence type="ECO:0000259" key="11">
    <source>
        <dbReference type="Pfam" id="PF21088"/>
    </source>
</evidence>
<keyword evidence="5 8" id="KW-1133">Transmembrane helix</keyword>
<sequence>MNVGAPLDACGPRTRVVCDWVYERTDGNATLAALADWLVGRPLAIGAVLLGAWVLRWLIRRIVARAVARLLSAQPLILRTSSPGDGGPPTGVPTREEARRGERAHAVATAVSSFLAALVWVVALITIAAILGLDLGPLIASAGLAGLALAFGAQSLIKDMLAGLFILLEDHFAIGDEIEIGGATGTVEKITLRETVLRDLDGTVWHVRNGEIDRVGNHSQVWSAAMIDIDVARSTDLARARTVLDAVAAQVCNSPPFDREVLEPPEVLGVEALTADGVVLRLRVKTLAGRQFALQRVLLERIARAFDSNGLALATRQLIVRTPGVGSPPATAPAERASPPPTA</sequence>
<comment type="similarity">
    <text evidence="2">Belongs to the MscS (TC 1.A.23) family.</text>
</comment>
<proteinExistence type="inferred from homology"/>
<evidence type="ECO:0000313" key="13">
    <source>
        <dbReference type="Proteomes" id="UP000321261"/>
    </source>
</evidence>
<dbReference type="Gene3D" id="2.30.30.60">
    <property type="match status" value="1"/>
</dbReference>
<organism evidence="12 13">
    <name type="scientific">Pseudonocardia hierapolitana</name>
    <dbReference type="NCBI Taxonomy" id="1128676"/>
    <lineage>
        <taxon>Bacteria</taxon>
        <taxon>Bacillati</taxon>
        <taxon>Actinomycetota</taxon>
        <taxon>Actinomycetes</taxon>
        <taxon>Pseudonocardiales</taxon>
        <taxon>Pseudonocardiaceae</taxon>
        <taxon>Pseudonocardia</taxon>
    </lineage>
</organism>
<dbReference type="Pfam" id="PF21088">
    <property type="entry name" value="MS_channel_1st"/>
    <property type="match status" value="1"/>
</dbReference>
<dbReference type="InterPro" id="IPR011066">
    <property type="entry name" value="MscS_channel_C_sf"/>
</dbReference>
<dbReference type="PANTHER" id="PTHR30460:SF0">
    <property type="entry name" value="MODERATE CONDUCTANCE MECHANOSENSITIVE CHANNEL YBIO"/>
    <property type="match status" value="1"/>
</dbReference>
<evidence type="ECO:0000256" key="7">
    <source>
        <dbReference type="SAM" id="MobiDB-lite"/>
    </source>
</evidence>
<dbReference type="InterPro" id="IPR010920">
    <property type="entry name" value="LSM_dom_sf"/>
</dbReference>
<evidence type="ECO:0000256" key="2">
    <source>
        <dbReference type="ARBA" id="ARBA00008017"/>
    </source>
</evidence>
<evidence type="ECO:0000256" key="8">
    <source>
        <dbReference type="SAM" id="Phobius"/>
    </source>
</evidence>
<dbReference type="InterPro" id="IPR011014">
    <property type="entry name" value="MscS_channel_TM-2"/>
</dbReference>
<dbReference type="GO" id="GO:0005886">
    <property type="term" value="C:plasma membrane"/>
    <property type="evidence" value="ECO:0007669"/>
    <property type="project" value="UniProtKB-SubCell"/>
</dbReference>
<keyword evidence="13" id="KW-1185">Reference proteome</keyword>
<dbReference type="SUPFAM" id="SSF82861">
    <property type="entry name" value="Mechanosensitive channel protein MscS (YggB), transmembrane region"/>
    <property type="match status" value="1"/>
</dbReference>
<keyword evidence="3" id="KW-1003">Cell membrane</keyword>
<dbReference type="Pfam" id="PF00924">
    <property type="entry name" value="MS_channel_2nd"/>
    <property type="match status" value="1"/>
</dbReference>
<dbReference type="Pfam" id="PF21082">
    <property type="entry name" value="MS_channel_3rd"/>
    <property type="match status" value="1"/>
</dbReference>
<accession>A0A561T4Z3</accession>
<dbReference type="InterPro" id="IPR006685">
    <property type="entry name" value="MscS_channel_2nd"/>
</dbReference>
<feature type="domain" description="Mechanosensitive ion channel transmembrane helices 2/3" evidence="11">
    <location>
        <begin position="115"/>
        <end position="154"/>
    </location>
</feature>
<evidence type="ECO:0000256" key="5">
    <source>
        <dbReference type="ARBA" id="ARBA00022989"/>
    </source>
</evidence>
<dbReference type="Gene3D" id="1.10.287.1260">
    <property type="match status" value="1"/>
</dbReference>
<reference evidence="12 13" key="1">
    <citation type="submission" date="2019-06" db="EMBL/GenBank/DDBJ databases">
        <title>Sequencing the genomes of 1000 actinobacteria strains.</title>
        <authorList>
            <person name="Klenk H.-P."/>
        </authorList>
    </citation>
    <scope>NUCLEOTIDE SEQUENCE [LARGE SCALE GENOMIC DNA]</scope>
    <source>
        <strain evidence="12 13">DSM 45671</strain>
    </source>
</reference>
<name>A0A561T4Z3_9PSEU</name>
<gene>
    <name evidence="12" type="ORF">FHX44_118114</name>
</gene>
<comment type="subcellular location">
    <subcellularLocation>
        <location evidence="1">Cell membrane</location>
        <topology evidence="1">Multi-pass membrane protein</topology>
    </subcellularLocation>
</comment>
<protein>
    <submittedName>
        <fullName evidence="12">Small conductance mechanosensitive channel</fullName>
    </submittedName>
</protein>
<dbReference type="SUPFAM" id="SSF82689">
    <property type="entry name" value="Mechanosensitive channel protein MscS (YggB), C-terminal domain"/>
    <property type="match status" value="1"/>
</dbReference>
<dbReference type="InterPro" id="IPR045276">
    <property type="entry name" value="YbiO_bact"/>
</dbReference>
<dbReference type="EMBL" id="VIWU01000001">
    <property type="protein sequence ID" value="TWF82169.1"/>
    <property type="molecule type" value="Genomic_DNA"/>
</dbReference>
<dbReference type="Gene3D" id="3.30.70.100">
    <property type="match status" value="1"/>
</dbReference>
<feature type="transmembrane region" description="Helical" evidence="8">
    <location>
        <begin position="106"/>
        <end position="132"/>
    </location>
</feature>